<feature type="transmembrane region" description="Helical" evidence="11">
    <location>
        <begin position="286"/>
        <end position="303"/>
    </location>
</feature>
<dbReference type="Pfam" id="PF03600">
    <property type="entry name" value="CitMHS"/>
    <property type="match status" value="2"/>
</dbReference>
<dbReference type="PANTHER" id="PTHR43269">
    <property type="entry name" value="SODIUM/PROTON ANTIPORTER 1-RELATED"/>
    <property type="match status" value="1"/>
</dbReference>
<dbReference type="Proteomes" id="UP000281975">
    <property type="component" value="Unassembled WGS sequence"/>
</dbReference>
<keyword evidence="8 11" id="KW-0472">Membrane</keyword>
<feature type="transmembrane region" description="Helical" evidence="11">
    <location>
        <begin position="379"/>
        <end position="400"/>
    </location>
</feature>
<name>A0A420WX18_9GAMM</name>
<feature type="transmembrane region" description="Helical" evidence="11">
    <location>
        <begin position="262"/>
        <end position="280"/>
    </location>
</feature>
<organism evidence="14 15">
    <name type="scientific">Kushneria sinocarnis</name>
    <dbReference type="NCBI Taxonomy" id="595502"/>
    <lineage>
        <taxon>Bacteria</taxon>
        <taxon>Pseudomonadati</taxon>
        <taxon>Pseudomonadota</taxon>
        <taxon>Gammaproteobacteria</taxon>
        <taxon>Oceanospirillales</taxon>
        <taxon>Halomonadaceae</taxon>
        <taxon>Kushneria</taxon>
    </lineage>
</organism>
<feature type="transmembrane region" description="Helical" evidence="11">
    <location>
        <begin position="33"/>
        <end position="53"/>
    </location>
</feature>
<feature type="transmembrane region" description="Helical" evidence="11">
    <location>
        <begin position="355"/>
        <end position="373"/>
    </location>
</feature>
<dbReference type="RefSeq" id="WP_211327891.1">
    <property type="nucleotide sequence ID" value="NZ_RBIN01000004.1"/>
</dbReference>
<evidence type="ECO:0000259" key="13">
    <source>
        <dbReference type="Pfam" id="PF03600"/>
    </source>
</evidence>
<evidence type="ECO:0000256" key="10">
    <source>
        <dbReference type="ARBA" id="ARBA00025753"/>
    </source>
</evidence>
<dbReference type="InterPro" id="IPR045016">
    <property type="entry name" value="NhaD-like"/>
</dbReference>
<feature type="domain" description="Citrate transporter-like" evidence="13">
    <location>
        <begin position="347"/>
        <end position="429"/>
    </location>
</feature>
<dbReference type="GO" id="GO:0006814">
    <property type="term" value="P:sodium ion transport"/>
    <property type="evidence" value="ECO:0007669"/>
    <property type="project" value="UniProtKB-KW"/>
</dbReference>
<feature type="transmembrane region" description="Helical" evidence="11">
    <location>
        <begin position="65"/>
        <end position="82"/>
    </location>
</feature>
<dbReference type="GO" id="GO:0015297">
    <property type="term" value="F:antiporter activity"/>
    <property type="evidence" value="ECO:0007669"/>
    <property type="project" value="UniProtKB-KW"/>
</dbReference>
<gene>
    <name evidence="14" type="ORF">C7446_1462</name>
</gene>
<keyword evidence="4 11" id="KW-0812">Transmembrane</keyword>
<dbReference type="InterPro" id="IPR004680">
    <property type="entry name" value="Cit_transptr-like_dom"/>
</dbReference>
<dbReference type="PANTHER" id="PTHR43269:SF2">
    <property type="entry name" value="SODIUM_PROTON ANTIPORTER 1-RELATED"/>
    <property type="match status" value="1"/>
</dbReference>
<feature type="transmembrane region" description="Helical" evidence="11">
    <location>
        <begin position="466"/>
        <end position="489"/>
    </location>
</feature>
<dbReference type="EMBL" id="RBIN01000004">
    <property type="protein sequence ID" value="RKR04258.1"/>
    <property type="molecule type" value="Genomic_DNA"/>
</dbReference>
<proteinExistence type="inferred from homology"/>
<comment type="similarity">
    <text evidence="10">Belongs to the NhaD Na(+)/H(+) (TC 2.A.62) antiporter family.</text>
</comment>
<dbReference type="NCBIfam" id="NF038006">
    <property type="entry name" value="NhaD_1"/>
    <property type="match status" value="1"/>
</dbReference>
<comment type="caution">
    <text evidence="14">The sequence shown here is derived from an EMBL/GenBank/DDBJ whole genome shotgun (WGS) entry which is preliminary data.</text>
</comment>
<keyword evidence="15" id="KW-1185">Reference proteome</keyword>
<evidence type="ECO:0000256" key="7">
    <source>
        <dbReference type="ARBA" id="ARBA00023065"/>
    </source>
</evidence>
<evidence type="ECO:0000256" key="5">
    <source>
        <dbReference type="ARBA" id="ARBA00022989"/>
    </source>
</evidence>
<protein>
    <submittedName>
        <fullName evidence="14">Sodium/proton antiporter (NhaD family)</fullName>
    </submittedName>
</protein>
<evidence type="ECO:0000256" key="2">
    <source>
        <dbReference type="ARBA" id="ARBA00022448"/>
    </source>
</evidence>
<comment type="subcellular location">
    <subcellularLocation>
        <location evidence="1">Membrane</location>
        <topology evidence="1">Multi-pass membrane protein</topology>
    </subcellularLocation>
</comment>
<keyword evidence="3" id="KW-0050">Antiport</keyword>
<keyword evidence="7" id="KW-0406">Ion transport</keyword>
<evidence type="ECO:0000256" key="6">
    <source>
        <dbReference type="ARBA" id="ARBA00023053"/>
    </source>
</evidence>
<evidence type="ECO:0000256" key="12">
    <source>
        <dbReference type="SAM" id="SignalP"/>
    </source>
</evidence>
<keyword evidence="6" id="KW-0915">Sodium</keyword>
<evidence type="ECO:0000256" key="4">
    <source>
        <dbReference type="ARBA" id="ARBA00022692"/>
    </source>
</evidence>
<feature type="transmembrane region" description="Helical" evidence="11">
    <location>
        <begin position="94"/>
        <end position="115"/>
    </location>
</feature>
<feature type="transmembrane region" description="Helical" evidence="11">
    <location>
        <begin position="421"/>
        <end position="446"/>
    </location>
</feature>
<evidence type="ECO:0000256" key="3">
    <source>
        <dbReference type="ARBA" id="ARBA00022449"/>
    </source>
</evidence>
<keyword evidence="5 11" id="KW-1133">Transmembrane helix</keyword>
<feature type="transmembrane region" description="Helical" evidence="11">
    <location>
        <begin position="136"/>
        <end position="156"/>
    </location>
</feature>
<keyword evidence="2" id="KW-0813">Transport</keyword>
<evidence type="ECO:0000256" key="11">
    <source>
        <dbReference type="SAM" id="Phobius"/>
    </source>
</evidence>
<evidence type="ECO:0000256" key="9">
    <source>
        <dbReference type="ARBA" id="ARBA00023201"/>
    </source>
</evidence>
<evidence type="ECO:0000256" key="8">
    <source>
        <dbReference type="ARBA" id="ARBA00023136"/>
    </source>
</evidence>
<accession>A0A420WX18</accession>
<evidence type="ECO:0000313" key="15">
    <source>
        <dbReference type="Proteomes" id="UP000281975"/>
    </source>
</evidence>
<reference evidence="14 15" key="1">
    <citation type="submission" date="2018-10" db="EMBL/GenBank/DDBJ databases">
        <title>Genomic Encyclopedia of Type Strains, Phase IV (KMG-IV): sequencing the most valuable type-strain genomes for metagenomic binning, comparative biology and taxonomic classification.</title>
        <authorList>
            <person name="Goeker M."/>
        </authorList>
    </citation>
    <scope>NUCLEOTIDE SEQUENCE [LARGE SCALE GENOMIC DNA]</scope>
    <source>
        <strain evidence="14 15">DSM 23229</strain>
    </source>
</reference>
<evidence type="ECO:0000256" key="1">
    <source>
        <dbReference type="ARBA" id="ARBA00004141"/>
    </source>
</evidence>
<feature type="signal peptide" evidence="12">
    <location>
        <begin position="1"/>
        <end position="23"/>
    </location>
</feature>
<sequence length="491" mass="53508">MRRTIQTVMVLLLAALMPSMALAASAGPMDLTARWEGILALVLFVIAYILVATEEFTDLSKSKPIVFTAGLIWALVALTYTLHGGEQAAVEEALVDGLAEFTELFLFLLVAMTYVNTMTDRHVFQALRNWLTSREYSYRKLFWITGALAFFLSPFLDNLTTALVLSAVVLAVGRDSPRFVAISCVNIVVAANAGGAFSPFGDITTLMVWQAGQLGFARFFELFPAALVDVIVPALCMHFFLPAGKPEATGESMAMRRGALGVIALFIATVITAVLVHQVLHLPPFLGMMLGLGYLKFYMYYLMKTNERWESQVEQWKQTDEHTPVKIEERAGRIEDRERFNIFGHIADAEWDTLLFFYGVILCVSGLGFIGYLSVTSNFLYGMLGPTIANSLIGALSAIVDNIPIMAAVLHMEPDMDKAQWLLITLTAGVGGSLLSVGSAAGVALMGQAKGKYTFVSHLKWTPAIALGYVLAIMTHLLITGELGSLFSVGG</sequence>
<dbReference type="AlphaFoldDB" id="A0A420WX18"/>
<feature type="chain" id="PRO_5019011009" evidence="12">
    <location>
        <begin position="24"/>
        <end position="491"/>
    </location>
</feature>
<feature type="domain" description="Citrate transporter-like" evidence="13">
    <location>
        <begin position="48"/>
        <end position="291"/>
    </location>
</feature>
<keyword evidence="12" id="KW-0732">Signal</keyword>
<evidence type="ECO:0000313" key="14">
    <source>
        <dbReference type="EMBL" id="RKR04258.1"/>
    </source>
</evidence>
<keyword evidence="9" id="KW-0739">Sodium transport</keyword>
<dbReference type="GO" id="GO:0016020">
    <property type="term" value="C:membrane"/>
    <property type="evidence" value="ECO:0007669"/>
    <property type="project" value="UniProtKB-SubCell"/>
</dbReference>